<evidence type="ECO:0000313" key="5">
    <source>
        <dbReference type="EMBL" id="SNV22704.1"/>
    </source>
</evidence>
<dbReference type="Gene3D" id="3.40.50.1390">
    <property type="entry name" value="Resolvase, N-terminal catalytic domain"/>
    <property type="match status" value="1"/>
</dbReference>
<dbReference type="Pfam" id="PF02796">
    <property type="entry name" value="HTH_7"/>
    <property type="match status" value="1"/>
</dbReference>
<dbReference type="RefSeq" id="WP_084441344.1">
    <property type="nucleotide sequence ID" value="NZ_JAAFNO010000001.1"/>
</dbReference>
<dbReference type="KEGG" id="dco:SAMEA4475696_1619"/>
<dbReference type="InterPro" id="IPR006120">
    <property type="entry name" value="Resolvase_HTH_dom"/>
</dbReference>
<dbReference type="STRING" id="1121387.GCA_000429885_02283"/>
<proteinExistence type="inferred from homology"/>
<dbReference type="PROSITE" id="PS51736">
    <property type="entry name" value="RECOMBINASES_3"/>
    <property type="match status" value="1"/>
</dbReference>
<dbReference type="InterPro" id="IPR006119">
    <property type="entry name" value="Resolv_N"/>
</dbReference>
<keyword evidence="2" id="KW-0229">DNA integration</keyword>
<dbReference type="InterPro" id="IPR009057">
    <property type="entry name" value="Homeodomain-like_sf"/>
</dbReference>
<dbReference type="Pfam" id="PF00239">
    <property type="entry name" value="Resolvase"/>
    <property type="match status" value="1"/>
</dbReference>
<dbReference type="GO" id="GO:0000150">
    <property type="term" value="F:DNA strand exchange activity"/>
    <property type="evidence" value="ECO:0007669"/>
    <property type="project" value="InterPro"/>
</dbReference>
<keyword evidence="6" id="KW-1185">Reference proteome</keyword>
<evidence type="ECO:0000256" key="2">
    <source>
        <dbReference type="ARBA" id="ARBA00022908"/>
    </source>
</evidence>
<dbReference type="PROSITE" id="PS00398">
    <property type="entry name" value="RECOMBINASES_2"/>
    <property type="match status" value="1"/>
</dbReference>
<dbReference type="InterPro" id="IPR036162">
    <property type="entry name" value="Resolvase-like_N_sf"/>
</dbReference>
<dbReference type="Gene3D" id="1.10.10.60">
    <property type="entry name" value="Homeodomain-like"/>
    <property type="match status" value="1"/>
</dbReference>
<organism evidence="5 6">
    <name type="scientific">Dermatophilus congolensis</name>
    <dbReference type="NCBI Taxonomy" id="1863"/>
    <lineage>
        <taxon>Bacteria</taxon>
        <taxon>Bacillati</taxon>
        <taxon>Actinomycetota</taxon>
        <taxon>Actinomycetes</taxon>
        <taxon>Micrococcales</taxon>
        <taxon>Dermatophilaceae</taxon>
        <taxon>Dermatophilus</taxon>
    </lineage>
</organism>
<accession>A0A239VM23</accession>
<dbReference type="InterPro" id="IPR006118">
    <property type="entry name" value="Recombinase_CS"/>
</dbReference>
<evidence type="ECO:0000313" key="6">
    <source>
        <dbReference type="Proteomes" id="UP000242637"/>
    </source>
</evidence>
<protein>
    <submittedName>
        <fullName evidence="5">DNA-invertase hin</fullName>
    </submittedName>
</protein>
<dbReference type="InterPro" id="IPR050639">
    <property type="entry name" value="SSR_resolvase"/>
</dbReference>
<dbReference type="CDD" id="cd03768">
    <property type="entry name" value="SR_ResInv"/>
    <property type="match status" value="1"/>
</dbReference>
<dbReference type="PANTHER" id="PTHR30461">
    <property type="entry name" value="DNA-INVERTASE FROM LAMBDOID PROPHAGE"/>
    <property type="match status" value="1"/>
</dbReference>
<name>A0A239VM23_9MICO</name>
<dbReference type="SUPFAM" id="SSF53041">
    <property type="entry name" value="Resolvase-like"/>
    <property type="match status" value="1"/>
</dbReference>
<sequence length="244" mass="26901">MKNGTSDDLFSVATEGLVEDSEHLFGLGGHVRRPLTWGYVRVAETVPDAAPADQPGVREQQVLLRRAGVKSQRIVVEVASSARQRRPRLDSLIRVAHPGDTIVVTALDRLARSTSHLLRTIATIADERIMLRSLEEGLDTGTPEGRVALNVITALAGVDSALIKERTEVGMARARKEGRKPGRPSRVTREQYQHVWRMSADGASHRTIARSTGVSRSVVGRILRHELPTLEERYELTTEGELPL</sequence>
<keyword evidence="4" id="KW-0233">DNA recombination</keyword>
<gene>
    <name evidence="5" type="primary">hin</name>
    <name evidence="5" type="ORF">SAMEA4475696_01619</name>
</gene>
<evidence type="ECO:0000256" key="1">
    <source>
        <dbReference type="ARBA" id="ARBA00009913"/>
    </source>
</evidence>
<dbReference type="Proteomes" id="UP000242637">
    <property type="component" value="Chromosome 1"/>
</dbReference>
<dbReference type="SMART" id="SM00857">
    <property type="entry name" value="Resolvase"/>
    <property type="match status" value="1"/>
</dbReference>
<dbReference type="GO" id="GO:0015074">
    <property type="term" value="P:DNA integration"/>
    <property type="evidence" value="ECO:0007669"/>
    <property type="project" value="UniProtKB-KW"/>
</dbReference>
<dbReference type="GO" id="GO:0003677">
    <property type="term" value="F:DNA binding"/>
    <property type="evidence" value="ECO:0007669"/>
    <property type="project" value="UniProtKB-KW"/>
</dbReference>
<keyword evidence="3" id="KW-0238">DNA-binding</keyword>
<comment type="similarity">
    <text evidence="1">Belongs to the site-specific recombinase resolvase family.</text>
</comment>
<dbReference type="AlphaFoldDB" id="A0A239VM23"/>
<dbReference type="PANTHER" id="PTHR30461:SF2">
    <property type="entry name" value="SERINE RECOMBINASE PINE-RELATED"/>
    <property type="match status" value="1"/>
</dbReference>
<dbReference type="OrthoDB" id="128993at2"/>
<reference evidence="5 6" key="1">
    <citation type="submission" date="2017-06" db="EMBL/GenBank/DDBJ databases">
        <authorList>
            <consortium name="Pathogen Informatics"/>
        </authorList>
    </citation>
    <scope>NUCLEOTIDE SEQUENCE [LARGE SCALE GENOMIC DNA]</scope>
    <source>
        <strain evidence="5 6">NCTC13039</strain>
    </source>
</reference>
<dbReference type="SUPFAM" id="SSF46689">
    <property type="entry name" value="Homeodomain-like"/>
    <property type="match status" value="1"/>
</dbReference>
<evidence type="ECO:0000256" key="3">
    <source>
        <dbReference type="ARBA" id="ARBA00023125"/>
    </source>
</evidence>
<dbReference type="EMBL" id="LT906453">
    <property type="protein sequence ID" value="SNV22704.1"/>
    <property type="molecule type" value="Genomic_DNA"/>
</dbReference>
<evidence type="ECO:0000256" key="4">
    <source>
        <dbReference type="ARBA" id="ARBA00023172"/>
    </source>
</evidence>